<comment type="subcellular location">
    <subcellularLocation>
        <location evidence="1">Cell membrane</location>
        <topology evidence="1">Multi-pass membrane protein</topology>
    </subcellularLocation>
</comment>
<reference evidence="9" key="1">
    <citation type="submission" date="2023-06" db="EMBL/GenBank/DDBJ databases">
        <title>Genomic of Agaribacillus aureum.</title>
        <authorList>
            <person name="Wang G."/>
        </authorList>
    </citation>
    <scope>NUCLEOTIDE SEQUENCE</scope>
    <source>
        <strain evidence="9">BMA12</strain>
    </source>
</reference>
<feature type="transmembrane region" description="Helical" evidence="6">
    <location>
        <begin position="20"/>
        <end position="41"/>
    </location>
</feature>
<evidence type="ECO:0000259" key="8">
    <source>
        <dbReference type="Pfam" id="PF12704"/>
    </source>
</evidence>
<dbReference type="Pfam" id="PF12704">
    <property type="entry name" value="MacB_PCD"/>
    <property type="match status" value="1"/>
</dbReference>
<feature type="transmembrane region" description="Helical" evidence="6">
    <location>
        <begin position="281"/>
        <end position="302"/>
    </location>
</feature>
<feature type="transmembrane region" description="Helical" evidence="6">
    <location>
        <begin position="428"/>
        <end position="447"/>
    </location>
</feature>
<evidence type="ECO:0000256" key="4">
    <source>
        <dbReference type="ARBA" id="ARBA00022989"/>
    </source>
</evidence>
<dbReference type="RefSeq" id="WP_346759450.1">
    <property type="nucleotide sequence ID" value="NZ_JAUJEB010000004.1"/>
</dbReference>
<evidence type="ECO:0000259" key="7">
    <source>
        <dbReference type="Pfam" id="PF02687"/>
    </source>
</evidence>
<feature type="domain" description="ABC3 transporter permease C-terminal" evidence="7">
    <location>
        <begin position="671"/>
        <end position="783"/>
    </location>
</feature>
<feature type="transmembrane region" description="Helical" evidence="6">
    <location>
        <begin position="752"/>
        <end position="773"/>
    </location>
</feature>
<keyword evidence="3 6" id="KW-0812">Transmembrane</keyword>
<proteinExistence type="predicted"/>
<protein>
    <submittedName>
        <fullName evidence="9">ABC transporter permease</fullName>
    </submittedName>
</protein>
<feature type="domain" description="MacB-like periplasmic core" evidence="8">
    <location>
        <begin position="20"/>
        <end position="238"/>
    </location>
</feature>
<keyword evidence="2" id="KW-1003">Cell membrane</keyword>
<sequence length="791" mass="88312">MLHNFLKIALRQIVKNKIYSITNITGLTLGITFALLVFMVVKFETSYDGYHKNRDCIYRVNTGKPGNVLGKGSQTGLMPALIDEFPEIKKVAVARILHSRVGTQLEVNGNLSLEKNAFFVTPSFYEMFDATWIAGSPATSLANPGQVVITESLANKYFDGQAIDNMIKIDNEYEVIVSGIIKDPPLNTDFPIKIAISHATFEQSKHFEAGDFNSTYSGYQTYVMLGPENTPEALEAKFPAMITKYLGKEANQRFAYALQPLRDIHFNIAIGNFNRRTTSRLTLLIMALIGVLILCIASFNFINLSTAQAINRATEVGVRKVMGSTRSLLMKQFFSETFTFVMAAAGLSLLALSILIPKLIDIIHLPGNALQLYFPDMLLVLAMIVVLLTFLSGLYPALIMANLRPISTLKKKVGKTTLKAGSLRRGLVLFQFTVTMIMIISTVVVLFQTHYVLRKPLGFNKEAVIALDLPPHAPKVEAALRNNLLSHSSIRDISFSLNTPSATYNREFVHYGHITFEEGIMAELKSIDTNYLAMFDIQILAGRNLKASDPNSAILINETLMKQIGFNDPNEVLGESIEFIGIKGEIVGVVQNFHSLSLKTAIYPLIFFRDQSWFHKASIKIDMAQLASILSLIKQQWHDFFPKTFFQYKFLDEDIASFYRQEIKTSRLLSLLAGVAIFIACLGLFGLAAYDAVQRTKEIGIRKVMGASVHAILFLLSKNYLKLILVAFLIAIPVTNYLVSEWLQEFAYKIDLNLWIFVAPGLFVAVTAWLAILGQSFQAAVKNPSETLKYE</sequence>
<feature type="transmembrane region" description="Helical" evidence="6">
    <location>
        <begin position="337"/>
        <end position="356"/>
    </location>
</feature>
<evidence type="ECO:0000313" key="10">
    <source>
        <dbReference type="Proteomes" id="UP001172083"/>
    </source>
</evidence>
<dbReference type="InterPro" id="IPR050250">
    <property type="entry name" value="Macrolide_Exporter_MacB"/>
</dbReference>
<dbReference type="PANTHER" id="PTHR30572">
    <property type="entry name" value="MEMBRANE COMPONENT OF TRANSPORTER-RELATED"/>
    <property type="match status" value="1"/>
</dbReference>
<comment type="caution">
    <text evidence="9">The sequence shown here is derived from an EMBL/GenBank/DDBJ whole genome shotgun (WGS) entry which is preliminary data.</text>
</comment>
<feature type="transmembrane region" description="Helical" evidence="6">
    <location>
        <begin position="377"/>
        <end position="399"/>
    </location>
</feature>
<keyword evidence="5 6" id="KW-0472">Membrane</keyword>
<keyword evidence="4 6" id="KW-1133">Transmembrane helix</keyword>
<keyword evidence="10" id="KW-1185">Reference proteome</keyword>
<dbReference type="Proteomes" id="UP001172083">
    <property type="component" value="Unassembled WGS sequence"/>
</dbReference>
<feature type="domain" description="ABC3 transporter permease C-terminal" evidence="7">
    <location>
        <begin position="288"/>
        <end position="403"/>
    </location>
</feature>
<evidence type="ECO:0000256" key="2">
    <source>
        <dbReference type="ARBA" id="ARBA00022475"/>
    </source>
</evidence>
<organism evidence="9 10">
    <name type="scientific">Agaribacillus aureus</name>
    <dbReference type="NCBI Taxonomy" id="3051825"/>
    <lineage>
        <taxon>Bacteria</taxon>
        <taxon>Pseudomonadati</taxon>
        <taxon>Bacteroidota</taxon>
        <taxon>Cytophagia</taxon>
        <taxon>Cytophagales</taxon>
        <taxon>Splendidivirgaceae</taxon>
        <taxon>Agaribacillus</taxon>
    </lineage>
</organism>
<evidence type="ECO:0000256" key="1">
    <source>
        <dbReference type="ARBA" id="ARBA00004651"/>
    </source>
</evidence>
<accession>A0ABT8LCS6</accession>
<dbReference type="PANTHER" id="PTHR30572:SF18">
    <property type="entry name" value="ABC-TYPE MACROLIDE FAMILY EXPORT SYSTEM PERMEASE COMPONENT 2"/>
    <property type="match status" value="1"/>
</dbReference>
<evidence type="ECO:0000256" key="5">
    <source>
        <dbReference type="ARBA" id="ARBA00023136"/>
    </source>
</evidence>
<dbReference type="InterPro" id="IPR003838">
    <property type="entry name" value="ABC3_permease_C"/>
</dbReference>
<evidence type="ECO:0000256" key="6">
    <source>
        <dbReference type="SAM" id="Phobius"/>
    </source>
</evidence>
<evidence type="ECO:0000313" key="9">
    <source>
        <dbReference type="EMBL" id="MDN5214113.1"/>
    </source>
</evidence>
<dbReference type="InterPro" id="IPR025857">
    <property type="entry name" value="MacB_PCD"/>
</dbReference>
<gene>
    <name evidence="9" type="ORF">QQ020_18700</name>
</gene>
<feature type="transmembrane region" description="Helical" evidence="6">
    <location>
        <begin position="668"/>
        <end position="693"/>
    </location>
</feature>
<evidence type="ECO:0000256" key="3">
    <source>
        <dbReference type="ARBA" id="ARBA00022692"/>
    </source>
</evidence>
<dbReference type="EMBL" id="JAUJEB010000004">
    <property type="protein sequence ID" value="MDN5214113.1"/>
    <property type="molecule type" value="Genomic_DNA"/>
</dbReference>
<dbReference type="Pfam" id="PF02687">
    <property type="entry name" value="FtsX"/>
    <property type="match status" value="2"/>
</dbReference>
<name>A0ABT8LCS6_9BACT</name>